<dbReference type="Gene3D" id="6.10.340.10">
    <property type="match status" value="1"/>
</dbReference>
<comment type="caution">
    <text evidence="13">The sequence shown here is derived from an EMBL/GenBank/DDBJ whole genome shotgun (WGS) entry which is preliminary data.</text>
</comment>
<dbReference type="InterPro" id="IPR033480">
    <property type="entry name" value="sCache_2"/>
</dbReference>
<dbReference type="SMART" id="SM01049">
    <property type="entry name" value="Cache_2"/>
    <property type="match status" value="1"/>
</dbReference>
<dbReference type="PROSITE" id="PS50885">
    <property type="entry name" value="HAMP"/>
    <property type="match status" value="1"/>
</dbReference>
<dbReference type="InterPro" id="IPR004089">
    <property type="entry name" value="MCPsignal_dom"/>
</dbReference>
<comment type="similarity">
    <text evidence="7">Belongs to the methyl-accepting chemotaxis (MCP) protein family.</text>
</comment>
<dbReference type="Pfam" id="PF00015">
    <property type="entry name" value="MCPsignal"/>
    <property type="match status" value="1"/>
</dbReference>
<feature type="domain" description="HAMP" evidence="12">
    <location>
        <begin position="210"/>
        <end position="263"/>
    </location>
</feature>
<dbReference type="EMBL" id="REFR01000009">
    <property type="protein sequence ID" value="RMB12320.1"/>
    <property type="molecule type" value="Genomic_DNA"/>
</dbReference>
<dbReference type="SUPFAM" id="SSF58104">
    <property type="entry name" value="Methyl-accepting chemotaxis protein (MCP) signaling domain"/>
    <property type="match status" value="1"/>
</dbReference>
<evidence type="ECO:0000256" key="7">
    <source>
        <dbReference type="ARBA" id="ARBA00029447"/>
    </source>
</evidence>
<dbReference type="AlphaFoldDB" id="A0A3M0CUV8"/>
<evidence type="ECO:0000256" key="5">
    <source>
        <dbReference type="ARBA" id="ARBA00023136"/>
    </source>
</evidence>
<evidence type="ECO:0000259" key="12">
    <source>
        <dbReference type="PROSITE" id="PS50885"/>
    </source>
</evidence>
<keyword evidence="6 8" id="KW-0807">Transducer</keyword>
<evidence type="ECO:0000256" key="9">
    <source>
        <dbReference type="SAM" id="MobiDB-lite"/>
    </source>
</evidence>
<feature type="transmembrane region" description="Helical" evidence="10">
    <location>
        <begin position="190"/>
        <end position="208"/>
    </location>
</feature>
<keyword evidence="2" id="KW-1003">Cell membrane</keyword>
<dbReference type="Gene3D" id="3.30.450.20">
    <property type="entry name" value="PAS domain"/>
    <property type="match status" value="1"/>
</dbReference>
<accession>A0A3M0CUV8</accession>
<keyword evidence="14" id="KW-1185">Reference proteome</keyword>
<name>A0A3M0CUV8_9PROT</name>
<dbReference type="Gene3D" id="1.10.287.950">
    <property type="entry name" value="Methyl-accepting chemotaxis protein"/>
    <property type="match status" value="1"/>
</dbReference>
<dbReference type="SMART" id="SM00304">
    <property type="entry name" value="HAMP"/>
    <property type="match status" value="2"/>
</dbReference>
<evidence type="ECO:0000256" key="1">
    <source>
        <dbReference type="ARBA" id="ARBA00004651"/>
    </source>
</evidence>
<feature type="domain" description="Methyl-accepting transducer" evidence="11">
    <location>
        <begin position="326"/>
        <end position="569"/>
    </location>
</feature>
<protein>
    <submittedName>
        <fullName evidence="13">Methyl-accepting chemotaxis sensory transducer with Cache sensor</fullName>
    </submittedName>
</protein>
<proteinExistence type="inferred from homology"/>
<dbReference type="GO" id="GO:0007165">
    <property type="term" value="P:signal transduction"/>
    <property type="evidence" value="ECO:0007669"/>
    <property type="project" value="UniProtKB-KW"/>
</dbReference>
<keyword evidence="4 10" id="KW-1133">Transmembrane helix</keyword>
<keyword evidence="5 10" id="KW-0472">Membrane</keyword>
<evidence type="ECO:0000313" key="14">
    <source>
        <dbReference type="Proteomes" id="UP000271227"/>
    </source>
</evidence>
<keyword evidence="3 10" id="KW-0812">Transmembrane</keyword>
<dbReference type="PANTHER" id="PTHR32089:SF112">
    <property type="entry name" value="LYSOZYME-LIKE PROTEIN-RELATED"/>
    <property type="match status" value="1"/>
</dbReference>
<dbReference type="Pfam" id="PF17200">
    <property type="entry name" value="sCache_2"/>
    <property type="match status" value="1"/>
</dbReference>
<evidence type="ECO:0000256" key="4">
    <source>
        <dbReference type="ARBA" id="ARBA00022989"/>
    </source>
</evidence>
<dbReference type="GO" id="GO:0005886">
    <property type="term" value="C:plasma membrane"/>
    <property type="evidence" value="ECO:0007669"/>
    <property type="project" value="UniProtKB-SubCell"/>
</dbReference>
<dbReference type="OrthoDB" id="354287at2"/>
<sequence>MLSNISIKEGLRLLMGLMVLSLILLSFGAALPVKDSLLAEKEARARALSEVAKSLVAYYRGQEVSGVLDRATAQAQAIAAIADLSYDGDNYYWINDFNAFLVYHPSAQLNQSDGSGFQDANGKRIFVEFAKTAREKGEGFVDYYFPRRGETDAEPKLSYVAAVSGWDWVIGTGFYIDDVDRQYWSMLQRMIGATIVIGLLVAILAMMISNRLTALVDNLHKAMERLAAGDLQLTIPGLGRRDNIGAMAQALQVFRDSLVEKQALEAEAEKERQRAEEKRLAQEAEERKAAERERQREEETRRQTEEARVAAMAAMADEFEKTVLEIVDDVSAAAQAMADKAQTMNGNASSTSDQTAQMADVTQRASDNLSSVAAAADELATAVREVSERSEASMRSARGAVDQAARTTDDMSALAGAAENIGQVVGLINDIAEQTNLLALNATIESARAGEAGKGFSVVASEVKALASQTAKATDDIREQVAGMQSAVSSMEDAIGGIQSMVGNIDESTGAIAAAVTEQDASTAEIARNVTDVAKGTNEIADSMQSMRDNALENRDSATSLSESAEDLKSLAGVMRQAVDGFLEKVRA</sequence>
<dbReference type="Pfam" id="PF00672">
    <property type="entry name" value="HAMP"/>
    <property type="match status" value="1"/>
</dbReference>
<comment type="subcellular location">
    <subcellularLocation>
        <location evidence="1">Cell membrane</location>
        <topology evidence="1">Multi-pass membrane protein</topology>
    </subcellularLocation>
</comment>
<feature type="transmembrane region" description="Helical" evidence="10">
    <location>
        <begin position="12"/>
        <end position="31"/>
    </location>
</feature>
<evidence type="ECO:0000256" key="6">
    <source>
        <dbReference type="ARBA" id="ARBA00023224"/>
    </source>
</evidence>
<evidence type="ECO:0000313" key="13">
    <source>
        <dbReference type="EMBL" id="RMB12320.1"/>
    </source>
</evidence>
<organism evidence="13 14">
    <name type="scientific">Eilatimonas milleporae</name>
    <dbReference type="NCBI Taxonomy" id="911205"/>
    <lineage>
        <taxon>Bacteria</taxon>
        <taxon>Pseudomonadati</taxon>
        <taxon>Pseudomonadota</taxon>
        <taxon>Alphaproteobacteria</taxon>
        <taxon>Kordiimonadales</taxon>
        <taxon>Kordiimonadaceae</taxon>
        <taxon>Eilatimonas</taxon>
    </lineage>
</organism>
<evidence type="ECO:0000259" key="11">
    <source>
        <dbReference type="PROSITE" id="PS50111"/>
    </source>
</evidence>
<evidence type="ECO:0000256" key="2">
    <source>
        <dbReference type="ARBA" id="ARBA00022475"/>
    </source>
</evidence>
<evidence type="ECO:0000256" key="8">
    <source>
        <dbReference type="PROSITE-ProRule" id="PRU00284"/>
    </source>
</evidence>
<evidence type="ECO:0000256" key="3">
    <source>
        <dbReference type="ARBA" id="ARBA00022692"/>
    </source>
</evidence>
<evidence type="ECO:0000256" key="10">
    <source>
        <dbReference type="SAM" id="Phobius"/>
    </source>
</evidence>
<dbReference type="InParanoid" id="A0A3M0CUV8"/>
<dbReference type="CDD" id="cd06225">
    <property type="entry name" value="HAMP"/>
    <property type="match status" value="1"/>
</dbReference>
<dbReference type="PROSITE" id="PS50111">
    <property type="entry name" value="CHEMOTAXIS_TRANSDUC_2"/>
    <property type="match status" value="1"/>
</dbReference>
<dbReference type="InterPro" id="IPR003660">
    <property type="entry name" value="HAMP_dom"/>
</dbReference>
<gene>
    <name evidence="13" type="ORF">BXY39_0816</name>
</gene>
<dbReference type="SMART" id="SM00283">
    <property type="entry name" value="MA"/>
    <property type="match status" value="1"/>
</dbReference>
<feature type="region of interest" description="Disordered" evidence="9">
    <location>
        <begin position="270"/>
        <end position="307"/>
    </location>
</feature>
<dbReference type="RefSeq" id="WP_121937502.1">
    <property type="nucleotide sequence ID" value="NZ_REFR01000009.1"/>
</dbReference>
<reference evidence="13 14" key="1">
    <citation type="submission" date="2018-10" db="EMBL/GenBank/DDBJ databases">
        <title>Genomic Encyclopedia of Archaeal and Bacterial Type Strains, Phase II (KMG-II): from individual species to whole genera.</title>
        <authorList>
            <person name="Goeker M."/>
        </authorList>
    </citation>
    <scope>NUCLEOTIDE SEQUENCE [LARGE SCALE GENOMIC DNA]</scope>
    <source>
        <strain evidence="13 14">DSM 25217</strain>
    </source>
</reference>
<dbReference type="PANTHER" id="PTHR32089">
    <property type="entry name" value="METHYL-ACCEPTING CHEMOTAXIS PROTEIN MCPB"/>
    <property type="match status" value="1"/>
</dbReference>
<dbReference type="Proteomes" id="UP000271227">
    <property type="component" value="Unassembled WGS sequence"/>
</dbReference>